<protein>
    <submittedName>
        <fullName evidence="2">Uncharacterized protein</fullName>
    </submittedName>
</protein>
<keyword evidence="3" id="KW-1185">Reference proteome</keyword>
<evidence type="ECO:0000313" key="3">
    <source>
        <dbReference type="Proteomes" id="UP001595615"/>
    </source>
</evidence>
<reference evidence="3" key="1">
    <citation type="journal article" date="2019" name="Int. J. Syst. Evol. Microbiol.">
        <title>The Global Catalogue of Microorganisms (GCM) 10K type strain sequencing project: providing services to taxonomists for standard genome sequencing and annotation.</title>
        <authorList>
            <consortium name="The Broad Institute Genomics Platform"/>
            <consortium name="The Broad Institute Genome Sequencing Center for Infectious Disease"/>
            <person name="Wu L."/>
            <person name="Ma J."/>
        </authorList>
    </citation>
    <scope>NUCLEOTIDE SEQUENCE [LARGE SCALE GENOMIC DNA]</scope>
    <source>
        <strain evidence="3">KCTC 42644</strain>
    </source>
</reference>
<evidence type="ECO:0000313" key="2">
    <source>
        <dbReference type="EMBL" id="MFC3711751.1"/>
    </source>
</evidence>
<dbReference type="EMBL" id="JBHRXV010000003">
    <property type="protein sequence ID" value="MFC3711751.1"/>
    <property type="molecule type" value="Genomic_DNA"/>
</dbReference>
<feature type="transmembrane region" description="Helical" evidence="1">
    <location>
        <begin position="29"/>
        <end position="49"/>
    </location>
</feature>
<keyword evidence="1" id="KW-0812">Transmembrane</keyword>
<name>A0ABV7X6L6_9SPHN</name>
<organism evidence="2 3">
    <name type="scientific">Sphingoaurantiacus capsulatus</name>
    <dbReference type="NCBI Taxonomy" id="1771310"/>
    <lineage>
        <taxon>Bacteria</taxon>
        <taxon>Pseudomonadati</taxon>
        <taxon>Pseudomonadota</taxon>
        <taxon>Alphaproteobacteria</taxon>
        <taxon>Sphingomonadales</taxon>
        <taxon>Sphingosinicellaceae</taxon>
        <taxon>Sphingoaurantiacus</taxon>
    </lineage>
</organism>
<feature type="transmembrane region" description="Helical" evidence="1">
    <location>
        <begin position="56"/>
        <end position="74"/>
    </location>
</feature>
<dbReference type="RefSeq" id="WP_380857288.1">
    <property type="nucleotide sequence ID" value="NZ_JBHRXV010000003.1"/>
</dbReference>
<keyword evidence="1" id="KW-0472">Membrane</keyword>
<accession>A0ABV7X6L6</accession>
<comment type="caution">
    <text evidence="2">The sequence shown here is derived from an EMBL/GenBank/DDBJ whole genome shotgun (WGS) entry which is preliminary data.</text>
</comment>
<sequence>MDPVQDHDEISADAKRFATTLDYDFMKQVSTLALAALGGVVTFAGSIFAEVSDKRGLWLSAALFAVAAVTSFQAQDNIVRRVSAGRAPDWRYRVLRTLAVGGLGIGAGVLLGFAYRVLS</sequence>
<evidence type="ECO:0000256" key="1">
    <source>
        <dbReference type="SAM" id="Phobius"/>
    </source>
</evidence>
<feature type="transmembrane region" description="Helical" evidence="1">
    <location>
        <begin position="94"/>
        <end position="118"/>
    </location>
</feature>
<dbReference type="Proteomes" id="UP001595615">
    <property type="component" value="Unassembled WGS sequence"/>
</dbReference>
<keyword evidence="1" id="KW-1133">Transmembrane helix</keyword>
<proteinExistence type="predicted"/>
<gene>
    <name evidence="2" type="ORF">ACFOMD_04165</name>
</gene>